<feature type="transmembrane region" description="Helical" evidence="1">
    <location>
        <begin position="154"/>
        <end position="175"/>
    </location>
</feature>
<dbReference type="EMBL" id="PIQG01000005">
    <property type="protein sequence ID" value="RUO75719.1"/>
    <property type="molecule type" value="Genomic_DNA"/>
</dbReference>
<name>A0A432ZCU3_9GAMM</name>
<evidence type="ECO:0008006" key="4">
    <source>
        <dbReference type="Google" id="ProtNLM"/>
    </source>
</evidence>
<gene>
    <name evidence="2" type="ORF">CWI83_10120</name>
</gene>
<feature type="transmembrane region" description="Helical" evidence="1">
    <location>
        <begin position="293"/>
        <end position="310"/>
    </location>
</feature>
<evidence type="ECO:0000313" key="3">
    <source>
        <dbReference type="Proteomes" id="UP000288279"/>
    </source>
</evidence>
<sequence>MYSDDDIKAAVDAQVLTPEQYQQLRTFLQHQRASAALPDEEHFRLLSGFNDIFVVVAAILALGATWTLGGLLAPWLGGLLVAAFAWGLAEYFTRIKRMALPSIVLLVFCVGATFLGTVMTLEQFFPNQAYAPLTAFALSSLVAYAHWQRFQVPITIAAATATITGVCISFLTIFIPFSEQILKIGFFSAGIIVFILALRWDHGDIKRETRRSDVAFWLHLLAAPLIVHPIFSTLANADSGLQQAIITIALYLCLASVSLIIDRRALMVSALAYVVYVFSKLLDSYGFMDGSTAVIGVIIGSGLLLVAVYWHPLRGKLIRRLPKSIQQAVPTSH</sequence>
<evidence type="ECO:0000313" key="2">
    <source>
        <dbReference type="EMBL" id="RUO75719.1"/>
    </source>
</evidence>
<dbReference type="OrthoDB" id="9770600at2"/>
<feature type="transmembrane region" description="Helical" evidence="1">
    <location>
        <begin position="75"/>
        <end position="92"/>
    </location>
</feature>
<keyword evidence="1" id="KW-1133">Transmembrane helix</keyword>
<accession>A0A432ZCU3</accession>
<dbReference type="RefSeq" id="WP_126828632.1">
    <property type="nucleotide sequence ID" value="NZ_PIQG01000005.1"/>
</dbReference>
<feature type="transmembrane region" description="Helical" evidence="1">
    <location>
        <begin position="241"/>
        <end position="261"/>
    </location>
</feature>
<feature type="transmembrane region" description="Helical" evidence="1">
    <location>
        <begin position="268"/>
        <end position="287"/>
    </location>
</feature>
<feature type="transmembrane region" description="Helical" evidence="1">
    <location>
        <begin position="129"/>
        <end position="147"/>
    </location>
</feature>
<comment type="caution">
    <text evidence="2">The sequence shown here is derived from an EMBL/GenBank/DDBJ whole genome shotgun (WGS) entry which is preliminary data.</text>
</comment>
<reference evidence="2 3" key="1">
    <citation type="journal article" date="2011" name="Front. Microbiol.">
        <title>Genomic signatures of strain selection and enhancement in Bacillus atrophaeus var. globigii, a historical biowarfare simulant.</title>
        <authorList>
            <person name="Gibbons H.S."/>
            <person name="Broomall S.M."/>
            <person name="McNew L.A."/>
            <person name="Daligault H."/>
            <person name="Chapman C."/>
            <person name="Bruce D."/>
            <person name="Karavis M."/>
            <person name="Krepps M."/>
            <person name="McGregor P.A."/>
            <person name="Hong C."/>
            <person name="Park K.H."/>
            <person name="Akmal A."/>
            <person name="Feldman A."/>
            <person name="Lin J.S."/>
            <person name="Chang W.E."/>
            <person name="Higgs B.W."/>
            <person name="Demirev P."/>
            <person name="Lindquist J."/>
            <person name="Liem A."/>
            <person name="Fochler E."/>
            <person name="Read T.D."/>
            <person name="Tapia R."/>
            <person name="Johnson S."/>
            <person name="Bishop-Lilly K.A."/>
            <person name="Detter C."/>
            <person name="Han C."/>
            <person name="Sozhamannan S."/>
            <person name="Rosenzweig C.N."/>
            <person name="Skowronski E.W."/>
        </authorList>
    </citation>
    <scope>NUCLEOTIDE SEQUENCE [LARGE SCALE GENOMIC DNA]</scope>
    <source>
        <strain evidence="2 3">PIT1</strain>
    </source>
</reference>
<keyword evidence="3" id="KW-1185">Reference proteome</keyword>
<protein>
    <recommendedName>
        <fullName evidence="4">DUF2157 domain-containing protein</fullName>
    </recommendedName>
</protein>
<proteinExistence type="predicted"/>
<evidence type="ECO:0000256" key="1">
    <source>
        <dbReference type="SAM" id="Phobius"/>
    </source>
</evidence>
<dbReference type="Proteomes" id="UP000288279">
    <property type="component" value="Unassembled WGS sequence"/>
</dbReference>
<dbReference type="AlphaFoldDB" id="A0A432ZCU3"/>
<keyword evidence="1" id="KW-0812">Transmembrane</keyword>
<keyword evidence="1" id="KW-0472">Membrane</keyword>
<organism evidence="2 3">
    <name type="scientific">Pseudidiomarina taiwanensis</name>
    <dbReference type="NCBI Taxonomy" id="337250"/>
    <lineage>
        <taxon>Bacteria</taxon>
        <taxon>Pseudomonadati</taxon>
        <taxon>Pseudomonadota</taxon>
        <taxon>Gammaproteobacteria</taxon>
        <taxon>Alteromonadales</taxon>
        <taxon>Idiomarinaceae</taxon>
        <taxon>Pseudidiomarina</taxon>
    </lineage>
</organism>
<feature type="transmembrane region" description="Helical" evidence="1">
    <location>
        <begin position="214"/>
        <end position="235"/>
    </location>
</feature>
<feature type="transmembrane region" description="Helical" evidence="1">
    <location>
        <begin position="52"/>
        <end position="69"/>
    </location>
</feature>
<feature type="transmembrane region" description="Helical" evidence="1">
    <location>
        <begin position="181"/>
        <end position="202"/>
    </location>
</feature>
<feature type="transmembrane region" description="Helical" evidence="1">
    <location>
        <begin position="99"/>
        <end position="117"/>
    </location>
</feature>